<dbReference type="Pfam" id="PF13307">
    <property type="entry name" value="Helicase_C_2"/>
    <property type="match status" value="1"/>
</dbReference>
<evidence type="ECO:0000256" key="8">
    <source>
        <dbReference type="ARBA" id="ARBA00023004"/>
    </source>
</evidence>
<keyword evidence="4" id="KW-0227">DNA damage</keyword>
<dbReference type="KEGG" id="palb:EJC50_02585"/>
<gene>
    <name evidence="15" type="ORF">EJC50_02585</name>
</gene>
<keyword evidence="2" id="KW-0479">Metal-binding</keyword>
<dbReference type="GO" id="GO:0051539">
    <property type="term" value="F:4 iron, 4 sulfur cluster binding"/>
    <property type="evidence" value="ECO:0007669"/>
    <property type="project" value="UniProtKB-KW"/>
</dbReference>
<name>A0A3S8ZYW3_9BACL</name>
<dbReference type="InterPro" id="IPR042493">
    <property type="entry name" value="XPD_DNA_FeS"/>
</dbReference>
<dbReference type="PROSITE" id="PS51193">
    <property type="entry name" value="HELICASE_ATP_BIND_2"/>
    <property type="match status" value="1"/>
</dbReference>
<dbReference type="Gene3D" id="1.10.30.20">
    <property type="entry name" value="Bacterial XPD DNA helicase, FeS cluster domain"/>
    <property type="match status" value="1"/>
</dbReference>
<organism evidence="15 16">
    <name type="scientific">Paenibacillus albus</name>
    <dbReference type="NCBI Taxonomy" id="2495582"/>
    <lineage>
        <taxon>Bacteria</taxon>
        <taxon>Bacillati</taxon>
        <taxon>Bacillota</taxon>
        <taxon>Bacilli</taxon>
        <taxon>Bacillales</taxon>
        <taxon>Paenibacillaceae</taxon>
        <taxon>Paenibacillus</taxon>
    </lineage>
</organism>
<keyword evidence="10" id="KW-0238">DNA-binding</keyword>
<dbReference type="OrthoDB" id="9765586at2"/>
<dbReference type="Pfam" id="PF06733">
    <property type="entry name" value="DEAD_2"/>
    <property type="match status" value="1"/>
</dbReference>
<evidence type="ECO:0000256" key="2">
    <source>
        <dbReference type="ARBA" id="ARBA00022723"/>
    </source>
</evidence>
<dbReference type="InterPro" id="IPR027417">
    <property type="entry name" value="P-loop_NTPase"/>
</dbReference>
<keyword evidence="8" id="KW-0408">Iron</keyword>
<keyword evidence="12" id="KW-0413">Isomerase</keyword>
<dbReference type="InterPro" id="IPR010614">
    <property type="entry name" value="RAD3-like_helicase_DEAD"/>
</dbReference>
<dbReference type="GO" id="GO:0016818">
    <property type="term" value="F:hydrolase activity, acting on acid anhydrides, in phosphorus-containing anhydrides"/>
    <property type="evidence" value="ECO:0007669"/>
    <property type="project" value="InterPro"/>
</dbReference>
<keyword evidence="5" id="KW-0378">Hydrolase</keyword>
<dbReference type="GO" id="GO:0046872">
    <property type="term" value="F:metal ion binding"/>
    <property type="evidence" value="ECO:0007669"/>
    <property type="project" value="UniProtKB-KW"/>
</dbReference>
<evidence type="ECO:0000256" key="7">
    <source>
        <dbReference type="ARBA" id="ARBA00022840"/>
    </source>
</evidence>
<evidence type="ECO:0000256" key="13">
    <source>
        <dbReference type="ARBA" id="ARBA00038058"/>
    </source>
</evidence>
<dbReference type="InterPro" id="IPR006555">
    <property type="entry name" value="ATP-dep_Helicase_C"/>
</dbReference>
<evidence type="ECO:0000256" key="6">
    <source>
        <dbReference type="ARBA" id="ARBA00022806"/>
    </source>
</evidence>
<dbReference type="Gene3D" id="3.90.320.10">
    <property type="match status" value="1"/>
</dbReference>
<dbReference type="SMART" id="SM00488">
    <property type="entry name" value="DEXDc2"/>
    <property type="match status" value="1"/>
</dbReference>
<comment type="similarity">
    <text evidence="13">Belongs to the helicase family. DinG subfamily.</text>
</comment>
<dbReference type="PANTHER" id="PTHR11472">
    <property type="entry name" value="DNA REPAIR DEAD HELICASE RAD3/XP-D SUBFAMILY MEMBER"/>
    <property type="match status" value="1"/>
</dbReference>
<evidence type="ECO:0000256" key="1">
    <source>
        <dbReference type="ARBA" id="ARBA00022485"/>
    </source>
</evidence>
<dbReference type="PANTHER" id="PTHR11472:SF34">
    <property type="entry name" value="REGULATOR OF TELOMERE ELONGATION HELICASE 1"/>
    <property type="match status" value="1"/>
</dbReference>
<proteinExistence type="inferred from homology"/>
<dbReference type="RefSeq" id="WP_126012034.1">
    <property type="nucleotide sequence ID" value="NZ_CP034437.1"/>
</dbReference>
<protein>
    <submittedName>
        <fullName evidence="15">ATP-dependent DNA helicase</fullName>
    </submittedName>
</protein>
<keyword evidence="3" id="KW-0547">Nucleotide-binding</keyword>
<feature type="domain" description="Helicase ATP-binding" evidence="14">
    <location>
        <begin position="184"/>
        <end position="446"/>
    </location>
</feature>
<evidence type="ECO:0000256" key="5">
    <source>
        <dbReference type="ARBA" id="ARBA00022801"/>
    </source>
</evidence>
<evidence type="ECO:0000256" key="3">
    <source>
        <dbReference type="ARBA" id="ARBA00022741"/>
    </source>
</evidence>
<keyword evidence="16" id="KW-1185">Reference proteome</keyword>
<dbReference type="GO" id="GO:0006281">
    <property type="term" value="P:DNA repair"/>
    <property type="evidence" value="ECO:0007669"/>
    <property type="project" value="UniProtKB-KW"/>
</dbReference>
<evidence type="ECO:0000313" key="16">
    <source>
        <dbReference type="Proteomes" id="UP000272528"/>
    </source>
</evidence>
<dbReference type="InterPro" id="IPR014013">
    <property type="entry name" value="Helic_SF1/SF2_ATP-bd_DinG/Rad3"/>
</dbReference>
<keyword evidence="11" id="KW-0234">DNA repair</keyword>
<dbReference type="InterPro" id="IPR011604">
    <property type="entry name" value="PDDEXK-like_dom_sf"/>
</dbReference>
<dbReference type="EMBL" id="CP034437">
    <property type="protein sequence ID" value="AZN38687.1"/>
    <property type="molecule type" value="Genomic_DNA"/>
</dbReference>
<dbReference type="GO" id="GO:0003678">
    <property type="term" value="F:DNA helicase activity"/>
    <property type="evidence" value="ECO:0007669"/>
    <property type="project" value="InterPro"/>
</dbReference>
<keyword evidence="1" id="KW-0004">4Fe-4S</keyword>
<evidence type="ECO:0000256" key="9">
    <source>
        <dbReference type="ARBA" id="ARBA00023014"/>
    </source>
</evidence>
<evidence type="ECO:0000259" key="14">
    <source>
        <dbReference type="PROSITE" id="PS51193"/>
    </source>
</evidence>
<dbReference type="Gene3D" id="3.40.50.300">
    <property type="entry name" value="P-loop containing nucleotide triphosphate hydrolases"/>
    <property type="match status" value="2"/>
</dbReference>
<keyword evidence="9" id="KW-0411">Iron-sulfur</keyword>
<dbReference type="AlphaFoldDB" id="A0A3S8ZYW3"/>
<dbReference type="Proteomes" id="UP000272528">
    <property type="component" value="Chromosome"/>
</dbReference>
<reference evidence="16" key="1">
    <citation type="submission" date="2018-12" db="EMBL/GenBank/DDBJ databases">
        <title>Genome sequence of Peanibacillus sp.</title>
        <authorList>
            <person name="Subramani G."/>
            <person name="Srinivasan S."/>
            <person name="Kim M.K."/>
        </authorList>
    </citation>
    <scope>NUCLEOTIDE SEQUENCE [LARGE SCALE GENOMIC DNA]</scope>
    <source>
        <strain evidence="16">18JY67-1</strain>
    </source>
</reference>
<evidence type="ECO:0000313" key="15">
    <source>
        <dbReference type="EMBL" id="AZN38687.1"/>
    </source>
</evidence>
<dbReference type="GO" id="GO:0005524">
    <property type="term" value="F:ATP binding"/>
    <property type="evidence" value="ECO:0007669"/>
    <property type="project" value="UniProtKB-KW"/>
</dbReference>
<keyword evidence="6 15" id="KW-0347">Helicase</keyword>
<evidence type="ECO:0000256" key="11">
    <source>
        <dbReference type="ARBA" id="ARBA00023204"/>
    </source>
</evidence>
<dbReference type="SUPFAM" id="SSF52540">
    <property type="entry name" value="P-loop containing nucleoside triphosphate hydrolases"/>
    <property type="match status" value="2"/>
</dbReference>
<evidence type="ECO:0000256" key="12">
    <source>
        <dbReference type="ARBA" id="ARBA00023235"/>
    </source>
</evidence>
<dbReference type="GO" id="GO:0003677">
    <property type="term" value="F:DNA binding"/>
    <property type="evidence" value="ECO:0007669"/>
    <property type="project" value="UniProtKB-KW"/>
</dbReference>
<dbReference type="Gene3D" id="1.10.275.40">
    <property type="match status" value="1"/>
</dbReference>
<dbReference type="SMART" id="SM00491">
    <property type="entry name" value="HELICc2"/>
    <property type="match status" value="1"/>
</dbReference>
<accession>A0A3S8ZYW3</accession>
<evidence type="ECO:0000256" key="4">
    <source>
        <dbReference type="ARBA" id="ARBA00022763"/>
    </source>
</evidence>
<evidence type="ECO:0000256" key="10">
    <source>
        <dbReference type="ARBA" id="ARBA00023125"/>
    </source>
</evidence>
<keyword evidence="7" id="KW-0067">ATP-binding</keyword>
<dbReference type="InterPro" id="IPR006554">
    <property type="entry name" value="Helicase-like_DEXD_c2"/>
</dbReference>
<dbReference type="InterPro" id="IPR045028">
    <property type="entry name" value="DinG/Rad3-like"/>
</dbReference>
<sequence length="778" mass="88337">MSKKVQLSVRSLVEYAYLSGDIESGFRTSTSLTEGTKVHQRIQKQYGEQDAKEVYVSAEIERGGLLFVIDGRCDGLLAPDAEGGLLTVDEIKSTSGSLPELPEHTYPVHWAQAKCYAYIIAQERELGEITVQLTYVQVDSEEERRFQQTLTASELEQFVHEMVDCYYARAAQQVSHQEKRDLSIKELGFPFPAYREGQRKLAGAVYQSIASKHKLFAKAPTGIGKTISTIFPAVKAIGEGVLQRVVYLTAKTITRTSAEEAFALLEARGLHLQVVTLTAKEKICFQEEVRCSKEHCPYADGYYDRINEALLDLRTNETRITREVIETYARKHTVCPFEFALDAAYGADAMICDYNYVFDPRVNLKRMFEEQKRRTAVLIDEAHNLVDRAREMYSSTLDKADFLEMRRAYKGKPSLYATAVYEAAKAVNDYFIALRKSIGEKQQEVTRELPEPLVGLIEKFIAEAERELLGSSSGGANPQLLELYFRCQSFVRIAKLYDERYVTYTECQRSDVHLKLFCLDPSHLLRTMSKGYRSMVFFSATLTPLHYYMDMLGGDLEADYSVVVPSPFSSEQLEVSISPLSTRYQDRERTMDRVVEQIGWMAGRRQGNYLVFFPSYAYMNEAVERFLIANQGEIEAGRMRANVQAARMSEEEREQFLAAFQADAQGTLIGFAVMGGIFSEGIDLAGDRLIGVAVVGVGLPQVGLERDIMKSYFDENGRNGFEYAFLFPGMNKVLQAGGRLIRSEEDRGCLLLIDDRYLQPQYNRLLPQEWLDYRVLRT</sequence>